<protein>
    <recommendedName>
        <fullName evidence="8">Zn(2)-C6 fungal-type domain-containing protein</fullName>
    </recommendedName>
</protein>
<keyword evidence="4" id="KW-0238">DNA-binding</keyword>
<dbReference type="PANTHER" id="PTHR36206:SF13">
    <property type="entry name" value="TRANSCRIPTIONAL REGULATORY PROTEIN MOC3"/>
    <property type="match status" value="1"/>
</dbReference>
<evidence type="ECO:0000256" key="2">
    <source>
        <dbReference type="ARBA" id="ARBA00022833"/>
    </source>
</evidence>
<evidence type="ECO:0000313" key="10">
    <source>
        <dbReference type="Proteomes" id="UP001310890"/>
    </source>
</evidence>
<evidence type="ECO:0000256" key="6">
    <source>
        <dbReference type="ARBA" id="ARBA00023242"/>
    </source>
</evidence>
<keyword evidence="6" id="KW-0539">Nucleus</keyword>
<evidence type="ECO:0000256" key="1">
    <source>
        <dbReference type="ARBA" id="ARBA00022723"/>
    </source>
</evidence>
<feature type="region of interest" description="Disordered" evidence="7">
    <location>
        <begin position="1"/>
        <end position="51"/>
    </location>
</feature>
<dbReference type="PROSITE" id="PS00463">
    <property type="entry name" value="ZN2_CY6_FUNGAL_1"/>
    <property type="match status" value="1"/>
</dbReference>
<dbReference type="Pfam" id="PF00172">
    <property type="entry name" value="Zn_clus"/>
    <property type="match status" value="1"/>
</dbReference>
<feature type="compositionally biased region" description="Low complexity" evidence="7">
    <location>
        <begin position="197"/>
        <end position="216"/>
    </location>
</feature>
<gene>
    <name evidence="9" type="ORF">LTR62_002091</name>
</gene>
<reference evidence="9" key="1">
    <citation type="submission" date="2023-08" db="EMBL/GenBank/DDBJ databases">
        <title>Black Yeasts Isolated from many extreme environments.</title>
        <authorList>
            <person name="Coleine C."/>
            <person name="Stajich J.E."/>
            <person name="Selbmann L."/>
        </authorList>
    </citation>
    <scope>NUCLEOTIDE SEQUENCE</scope>
    <source>
        <strain evidence="9">CCFEE 5401</strain>
    </source>
</reference>
<dbReference type="GO" id="GO:0008270">
    <property type="term" value="F:zinc ion binding"/>
    <property type="evidence" value="ECO:0007669"/>
    <property type="project" value="InterPro"/>
</dbReference>
<dbReference type="InterPro" id="IPR052360">
    <property type="entry name" value="Transcr_Regulatory_Proteins"/>
</dbReference>
<sequence length="552" mass="61768">MEREADGPMQDGIRPPSSSQSMEVPGLQPQQQYLYSHNSSNAQQRSQQPELYRSAPLHSSYGEGRTAMQQPQYLATPMMNGGPQTMQQPLYPPIAHQYAIYHQHGAVQPPPMPSTMQPGLMRYPIPPHATLDQRQTTGGRGKKDIKRRTKTGCLTCRKRRIKCDEVQPSCRNCAKSKRECLGYDPIFKQPPGPANIQPQPGSAASPNPQSAAAAAAQITPAHPYHPPTAYTESGSAFDGASEYQALQNYAPLDPSLSAERPYLMARTVQYSGLQAERKVRYIAMDDLFSLNDTQPQHQKREASAPLSPAHQQEVADFYHYHYAPGLDKLFETAWYTEHGSRHLQSNHELQDFVAQCADEFRSSADSPALPNHIRSLEARLVWSLAQMGRTKGPSTDLSARIDVVENLLTGHFLDPSKIPARPSQDLPPDSHLFKEQTFWHNLAQFTATRDDRPDTNTHQLINDALSATRGILGMLENRDVLYSIAIARHIGGRLPEFHPQRHIPATTNDPNDEVNKLKVAHHFVEVEDLKGTTQVIQRICSMALRAWVLQKQ</sequence>
<name>A0AAN7YSF2_9PEZI</name>
<dbReference type="Proteomes" id="UP001310890">
    <property type="component" value="Unassembled WGS sequence"/>
</dbReference>
<evidence type="ECO:0000256" key="4">
    <source>
        <dbReference type="ARBA" id="ARBA00023125"/>
    </source>
</evidence>
<dbReference type="InterPro" id="IPR001138">
    <property type="entry name" value="Zn2Cys6_DnaBD"/>
</dbReference>
<dbReference type="SUPFAM" id="SSF57701">
    <property type="entry name" value="Zn2/Cys6 DNA-binding domain"/>
    <property type="match status" value="1"/>
</dbReference>
<evidence type="ECO:0000259" key="8">
    <source>
        <dbReference type="PROSITE" id="PS50048"/>
    </source>
</evidence>
<proteinExistence type="predicted"/>
<keyword evidence="3" id="KW-0805">Transcription regulation</keyword>
<dbReference type="GO" id="GO:0003677">
    <property type="term" value="F:DNA binding"/>
    <property type="evidence" value="ECO:0007669"/>
    <property type="project" value="UniProtKB-KW"/>
</dbReference>
<evidence type="ECO:0000313" key="9">
    <source>
        <dbReference type="EMBL" id="KAK5114932.1"/>
    </source>
</evidence>
<dbReference type="Gene3D" id="4.10.240.10">
    <property type="entry name" value="Zn(2)-C6 fungal-type DNA-binding domain"/>
    <property type="match status" value="1"/>
</dbReference>
<feature type="region of interest" description="Disordered" evidence="7">
    <location>
        <begin position="191"/>
        <end position="216"/>
    </location>
</feature>
<feature type="compositionally biased region" description="Polar residues" evidence="7">
    <location>
        <begin position="16"/>
        <end position="49"/>
    </location>
</feature>
<dbReference type="EMBL" id="JAVRRL010000015">
    <property type="protein sequence ID" value="KAK5114932.1"/>
    <property type="molecule type" value="Genomic_DNA"/>
</dbReference>
<evidence type="ECO:0000256" key="3">
    <source>
        <dbReference type="ARBA" id="ARBA00023015"/>
    </source>
</evidence>
<comment type="caution">
    <text evidence="9">The sequence shown here is derived from an EMBL/GenBank/DDBJ whole genome shotgun (WGS) entry which is preliminary data.</text>
</comment>
<dbReference type="PANTHER" id="PTHR36206">
    <property type="entry name" value="ASPERCRYPTIN BIOSYNTHESIS CLUSTER-SPECIFIC TRANSCRIPTION REGULATOR ATNN-RELATED"/>
    <property type="match status" value="1"/>
</dbReference>
<dbReference type="CDD" id="cd00067">
    <property type="entry name" value="GAL4"/>
    <property type="match status" value="1"/>
</dbReference>
<keyword evidence="1" id="KW-0479">Metal-binding</keyword>
<keyword evidence="5" id="KW-0804">Transcription</keyword>
<keyword evidence="2" id="KW-0862">Zinc</keyword>
<dbReference type="SMART" id="SM00066">
    <property type="entry name" value="GAL4"/>
    <property type="match status" value="1"/>
</dbReference>
<evidence type="ECO:0000256" key="5">
    <source>
        <dbReference type="ARBA" id="ARBA00023163"/>
    </source>
</evidence>
<feature type="domain" description="Zn(2)-C6 fungal-type" evidence="8">
    <location>
        <begin position="152"/>
        <end position="180"/>
    </location>
</feature>
<accession>A0AAN7YSF2</accession>
<dbReference type="PROSITE" id="PS50048">
    <property type="entry name" value="ZN2_CY6_FUNGAL_2"/>
    <property type="match status" value="1"/>
</dbReference>
<evidence type="ECO:0000256" key="7">
    <source>
        <dbReference type="SAM" id="MobiDB-lite"/>
    </source>
</evidence>
<dbReference type="GO" id="GO:0000981">
    <property type="term" value="F:DNA-binding transcription factor activity, RNA polymerase II-specific"/>
    <property type="evidence" value="ECO:0007669"/>
    <property type="project" value="InterPro"/>
</dbReference>
<dbReference type="AlphaFoldDB" id="A0AAN7YSF2"/>
<dbReference type="InterPro" id="IPR036864">
    <property type="entry name" value="Zn2-C6_fun-type_DNA-bd_sf"/>
</dbReference>
<organism evidence="9 10">
    <name type="scientific">Meristemomyces frigidus</name>
    <dbReference type="NCBI Taxonomy" id="1508187"/>
    <lineage>
        <taxon>Eukaryota</taxon>
        <taxon>Fungi</taxon>
        <taxon>Dikarya</taxon>
        <taxon>Ascomycota</taxon>
        <taxon>Pezizomycotina</taxon>
        <taxon>Dothideomycetes</taxon>
        <taxon>Dothideomycetidae</taxon>
        <taxon>Mycosphaerellales</taxon>
        <taxon>Teratosphaeriaceae</taxon>
        <taxon>Meristemomyces</taxon>
    </lineage>
</organism>